<accession>A0AAD7B0P5</accession>
<feature type="non-terminal residue" evidence="2">
    <location>
        <position position="64"/>
    </location>
</feature>
<evidence type="ECO:0000313" key="2">
    <source>
        <dbReference type="EMBL" id="KAJ7606900.1"/>
    </source>
</evidence>
<dbReference type="AlphaFoldDB" id="A0AAD7B0P5"/>
<evidence type="ECO:0000313" key="3">
    <source>
        <dbReference type="Proteomes" id="UP001221142"/>
    </source>
</evidence>
<dbReference type="Proteomes" id="UP001221142">
    <property type="component" value="Unassembled WGS sequence"/>
</dbReference>
<sequence length="64" mass="7080">MASDHATSSSSRSAVSSWTLLFSWVTCTWSVSTSRESSSRRLSFLPFPLGFHIGILFIRAAQQV</sequence>
<feature type="transmembrane region" description="Helical" evidence="1">
    <location>
        <begin position="44"/>
        <end position="61"/>
    </location>
</feature>
<organism evidence="2 3">
    <name type="scientific">Roridomyces roridus</name>
    <dbReference type="NCBI Taxonomy" id="1738132"/>
    <lineage>
        <taxon>Eukaryota</taxon>
        <taxon>Fungi</taxon>
        <taxon>Dikarya</taxon>
        <taxon>Basidiomycota</taxon>
        <taxon>Agaricomycotina</taxon>
        <taxon>Agaricomycetes</taxon>
        <taxon>Agaricomycetidae</taxon>
        <taxon>Agaricales</taxon>
        <taxon>Marasmiineae</taxon>
        <taxon>Mycenaceae</taxon>
        <taxon>Roridomyces</taxon>
    </lineage>
</organism>
<proteinExistence type="predicted"/>
<feature type="transmembrane region" description="Helical" evidence="1">
    <location>
        <begin position="15"/>
        <end position="32"/>
    </location>
</feature>
<dbReference type="EMBL" id="JARKIF010000054">
    <property type="protein sequence ID" value="KAJ7606900.1"/>
    <property type="molecule type" value="Genomic_DNA"/>
</dbReference>
<keyword evidence="1" id="KW-1133">Transmembrane helix</keyword>
<name>A0AAD7B0P5_9AGAR</name>
<protein>
    <submittedName>
        <fullName evidence="2">Uncharacterized protein</fullName>
    </submittedName>
</protein>
<reference evidence="2" key="1">
    <citation type="submission" date="2023-03" db="EMBL/GenBank/DDBJ databases">
        <title>Massive genome expansion in bonnet fungi (Mycena s.s.) driven by repeated elements and novel gene families across ecological guilds.</title>
        <authorList>
            <consortium name="Lawrence Berkeley National Laboratory"/>
            <person name="Harder C.B."/>
            <person name="Miyauchi S."/>
            <person name="Viragh M."/>
            <person name="Kuo A."/>
            <person name="Thoen E."/>
            <person name="Andreopoulos B."/>
            <person name="Lu D."/>
            <person name="Skrede I."/>
            <person name="Drula E."/>
            <person name="Henrissat B."/>
            <person name="Morin E."/>
            <person name="Kohler A."/>
            <person name="Barry K."/>
            <person name="LaButti K."/>
            <person name="Morin E."/>
            <person name="Salamov A."/>
            <person name="Lipzen A."/>
            <person name="Mereny Z."/>
            <person name="Hegedus B."/>
            <person name="Baldrian P."/>
            <person name="Stursova M."/>
            <person name="Weitz H."/>
            <person name="Taylor A."/>
            <person name="Grigoriev I.V."/>
            <person name="Nagy L.G."/>
            <person name="Martin F."/>
            <person name="Kauserud H."/>
        </authorList>
    </citation>
    <scope>NUCLEOTIDE SEQUENCE</scope>
    <source>
        <strain evidence="2">9284</strain>
    </source>
</reference>
<keyword evidence="1" id="KW-0812">Transmembrane</keyword>
<keyword evidence="3" id="KW-1185">Reference proteome</keyword>
<comment type="caution">
    <text evidence="2">The sequence shown here is derived from an EMBL/GenBank/DDBJ whole genome shotgun (WGS) entry which is preliminary data.</text>
</comment>
<keyword evidence="1" id="KW-0472">Membrane</keyword>
<gene>
    <name evidence="2" type="ORF">FB45DRAFT_949429</name>
</gene>
<evidence type="ECO:0000256" key="1">
    <source>
        <dbReference type="SAM" id="Phobius"/>
    </source>
</evidence>